<comment type="subcellular location">
    <subcellularLocation>
        <location evidence="1">Cell outer membrane</location>
        <topology evidence="1">Lipid-anchor</topology>
    </subcellularLocation>
</comment>
<dbReference type="RefSeq" id="WP_183221461.1">
    <property type="nucleotide sequence ID" value="NZ_CP179650.1"/>
</dbReference>
<name>A0ABR6PBF4_9SPIR</name>
<evidence type="ECO:0000256" key="4">
    <source>
        <dbReference type="ARBA" id="ARBA00023136"/>
    </source>
</evidence>
<feature type="region of interest" description="Disordered" evidence="9">
    <location>
        <begin position="38"/>
        <end position="69"/>
    </location>
</feature>
<dbReference type="Pfam" id="PF03304">
    <property type="entry name" value="Mlp"/>
    <property type="match status" value="1"/>
</dbReference>
<comment type="similarity">
    <text evidence="2">Belongs to the Multicopy lipoprotein (Mlp) family.</text>
</comment>
<feature type="compositionally biased region" description="Basic and acidic residues" evidence="9">
    <location>
        <begin position="58"/>
        <end position="69"/>
    </location>
</feature>
<evidence type="ECO:0000256" key="8">
    <source>
        <dbReference type="ARBA" id="ARBA00046007"/>
    </source>
</evidence>
<keyword evidence="3 10" id="KW-0732">Signal</keyword>
<protein>
    <recommendedName>
        <fullName evidence="13">Lipoprotein</fullName>
    </recommendedName>
</protein>
<evidence type="ECO:0008006" key="13">
    <source>
        <dbReference type="Google" id="ProtNLM"/>
    </source>
</evidence>
<evidence type="ECO:0000256" key="1">
    <source>
        <dbReference type="ARBA" id="ARBA00004459"/>
    </source>
</evidence>
<keyword evidence="6" id="KW-0998">Cell outer membrane</keyword>
<evidence type="ECO:0000256" key="6">
    <source>
        <dbReference type="ARBA" id="ARBA00023237"/>
    </source>
</evidence>
<evidence type="ECO:0000256" key="5">
    <source>
        <dbReference type="ARBA" id="ARBA00023139"/>
    </source>
</evidence>
<keyword evidence="7" id="KW-0449">Lipoprotein</keyword>
<dbReference type="Proteomes" id="UP000555838">
    <property type="component" value="Unassembled WGS sequence"/>
</dbReference>
<keyword evidence="4" id="KW-0472">Membrane</keyword>
<feature type="signal peptide" evidence="10">
    <location>
        <begin position="1"/>
        <end position="22"/>
    </location>
</feature>
<organism evidence="11 12">
    <name type="scientific">Borreliella yangtzensis</name>
    <dbReference type="NCBI Taxonomy" id="683292"/>
    <lineage>
        <taxon>Bacteria</taxon>
        <taxon>Pseudomonadati</taxon>
        <taxon>Spirochaetota</taxon>
        <taxon>Spirochaetia</taxon>
        <taxon>Spirochaetales</taxon>
        <taxon>Borreliaceae</taxon>
        <taxon>Borreliella</taxon>
    </lineage>
</organism>
<evidence type="ECO:0000256" key="10">
    <source>
        <dbReference type="SAM" id="SignalP"/>
    </source>
</evidence>
<keyword evidence="12" id="KW-1185">Reference proteome</keyword>
<reference evidence="11 12" key="1">
    <citation type="submission" date="2020-08" db="EMBL/GenBank/DDBJ databases">
        <title>Genomic Encyclopedia of Type Strains, Phase IV (KMG-IV): sequencing the most valuable type-strain genomes for metagenomic binning, comparative biology and taxonomic classification.</title>
        <authorList>
            <person name="Goeker M."/>
        </authorList>
    </citation>
    <scope>NUCLEOTIDE SEQUENCE [LARGE SCALE GENOMIC DNA]</scope>
    <source>
        <strain evidence="11 12">DSM 24625</strain>
    </source>
</reference>
<evidence type="ECO:0000256" key="7">
    <source>
        <dbReference type="ARBA" id="ARBA00023288"/>
    </source>
</evidence>
<dbReference type="EMBL" id="JACHFG010000024">
    <property type="protein sequence ID" value="MBB6043607.1"/>
    <property type="molecule type" value="Genomic_DNA"/>
</dbReference>
<feature type="compositionally biased region" description="Basic and acidic residues" evidence="9">
    <location>
        <begin position="39"/>
        <end position="48"/>
    </location>
</feature>
<proteinExistence type="inferred from homology"/>
<evidence type="ECO:0000313" key="12">
    <source>
        <dbReference type="Proteomes" id="UP000555838"/>
    </source>
</evidence>
<accession>A0ABR6PBF4</accession>
<comment type="function">
    <text evidence="8">An outer membrane protein that may participate in pathogenesis. Some human Lyme disease patients have antibodies against this protein. The Mlp proteins probably undergo intragenic recombination, generating new alleles.</text>
</comment>
<evidence type="ECO:0000256" key="3">
    <source>
        <dbReference type="ARBA" id="ARBA00022729"/>
    </source>
</evidence>
<evidence type="ECO:0000256" key="9">
    <source>
        <dbReference type="SAM" id="MobiDB-lite"/>
    </source>
</evidence>
<feature type="chain" id="PRO_5046343662" description="Lipoprotein" evidence="10">
    <location>
        <begin position="23"/>
        <end position="165"/>
    </location>
</feature>
<dbReference type="InterPro" id="IPR004983">
    <property type="entry name" value="Mlp"/>
</dbReference>
<evidence type="ECO:0000313" key="11">
    <source>
        <dbReference type="EMBL" id="MBB6043607.1"/>
    </source>
</evidence>
<comment type="caution">
    <text evidence="11">The sequence shown here is derived from an EMBL/GenBank/DDBJ whole genome shotgun (WGS) entry which is preliminary data.</text>
</comment>
<evidence type="ECO:0000256" key="2">
    <source>
        <dbReference type="ARBA" id="ARBA00008380"/>
    </source>
</evidence>
<sequence length="165" mass="18790">MKIINTLLCLFLIILNSCNSNDHDTLKNKNKLTKLQQAKNEEKHDSGQIERQQVIPKSSEELPKEIPKSPEELLKEKLSEDQKIHLDWLKTALTDPGEFDTFLQYDVSKIKTALDHIKTELDKCKGKKTAAQRESVFKEMVKGALSDGDIDKFPEQAISLCDILP</sequence>
<keyword evidence="5" id="KW-0564">Palmitate</keyword>
<gene>
    <name evidence="11" type="ORF">HNP68_001229</name>
</gene>